<keyword evidence="9 11" id="KW-0057">Aromatic amino acid biosynthesis</keyword>
<dbReference type="GO" id="GO:0000287">
    <property type="term" value="F:magnesium ion binding"/>
    <property type="evidence" value="ECO:0007669"/>
    <property type="project" value="UniProtKB-UniRule"/>
</dbReference>
<keyword evidence="4 11" id="KW-0028">Amino-acid biosynthesis</keyword>
<dbReference type="PROSITE" id="PS01128">
    <property type="entry name" value="SHIKIMATE_KINASE"/>
    <property type="match status" value="1"/>
</dbReference>
<feature type="binding site" evidence="11">
    <location>
        <position position="121"/>
    </location>
    <ligand>
        <name>ATP</name>
        <dbReference type="ChEBI" id="CHEBI:30616"/>
    </ligand>
</feature>
<accession>A0AAC9NL42</accession>
<dbReference type="InterPro" id="IPR031322">
    <property type="entry name" value="Shikimate/glucono_kinase"/>
</dbReference>
<evidence type="ECO:0000256" key="2">
    <source>
        <dbReference type="ARBA" id="ARBA00006997"/>
    </source>
</evidence>
<dbReference type="CDD" id="cd00464">
    <property type="entry name" value="SK"/>
    <property type="match status" value="1"/>
</dbReference>
<dbReference type="Gene3D" id="3.40.50.300">
    <property type="entry name" value="P-loop containing nucleotide triphosphate hydrolases"/>
    <property type="match status" value="1"/>
</dbReference>
<evidence type="ECO:0000256" key="9">
    <source>
        <dbReference type="ARBA" id="ARBA00023141"/>
    </source>
</evidence>
<proteinExistence type="inferred from homology"/>
<dbReference type="KEGG" id="vhl:BME96_13245"/>
<evidence type="ECO:0000256" key="4">
    <source>
        <dbReference type="ARBA" id="ARBA00022605"/>
    </source>
</evidence>
<feature type="binding site" evidence="11">
    <location>
        <position position="36"/>
    </location>
    <ligand>
        <name>substrate</name>
    </ligand>
</feature>
<comment type="subcellular location">
    <subcellularLocation>
        <location evidence="11">Cytoplasm</location>
    </subcellularLocation>
</comment>
<dbReference type="GO" id="GO:0008652">
    <property type="term" value="P:amino acid biosynthetic process"/>
    <property type="evidence" value="ECO:0007669"/>
    <property type="project" value="UniProtKB-KW"/>
</dbReference>
<keyword evidence="6 11" id="KW-0547">Nucleotide-binding</keyword>
<dbReference type="SUPFAM" id="SSF52540">
    <property type="entry name" value="P-loop containing nucleoside triphosphate hydrolases"/>
    <property type="match status" value="1"/>
</dbReference>
<evidence type="ECO:0000256" key="8">
    <source>
        <dbReference type="ARBA" id="ARBA00022840"/>
    </source>
</evidence>
<keyword evidence="11" id="KW-0460">Magnesium</keyword>
<dbReference type="AlphaFoldDB" id="A0AAC9NL42"/>
<dbReference type="Proteomes" id="UP000621631">
    <property type="component" value="Unassembled WGS sequence"/>
</dbReference>
<keyword evidence="7 11" id="KW-0418">Kinase</keyword>
<feature type="binding site" evidence="11">
    <location>
        <position position="60"/>
    </location>
    <ligand>
        <name>substrate</name>
    </ligand>
</feature>
<evidence type="ECO:0000256" key="6">
    <source>
        <dbReference type="ARBA" id="ARBA00022741"/>
    </source>
</evidence>
<comment type="cofactor">
    <cofactor evidence="11">
        <name>Mg(2+)</name>
        <dbReference type="ChEBI" id="CHEBI:18420"/>
    </cofactor>
    <text evidence="11">Binds 1 Mg(2+) ion per subunit.</text>
</comment>
<feature type="binding site" evidence="11">
    <location>
        <position position="139"/>
    </location>
    <ligand>
        <name>substrate</name>
    </ligand>
</feature>
<comment type="similarity">
    <text evidence="2 11">Belongs to the shikimate kinase family.</text>
</comment>
<dbReference type="GO" id="GO:0009423">
    <property type="term" value="P:chorismate biosynthetic process"/>
    <property type="evidence" value="ECO:0007669"/>
    <property type="project" value="UniProtKB-UniRule"/>
</dbReference>
<evidence type="ECO:0000256" key="1">
    <source>
        <dbReference type="ARBA" id="ARBA00004842"/>
    </source>
</evidence>
<evidence type="ECO:0000313" key="13">
    <source>
        <dbReference type="EMBL" id="MBD1223309.1"/>
    </source>
</evidence>
<evidence type="ECO:0000256" key="3">
    <source>
        <dbReference type="ARBA" id="ARBA00012154"/>
    </source>
</evidence>
<dbReference type="PRINTS" id="PR01100">
    <property type="entry name" value="SHIKIMTKNASE"/>
</dbReference>
<dbReference type="InterPro" id="IPR027417">
    <property type="entry name" value="P-loop_NTPase"/>
</dbReference>
<name>A0AAC9NL42_VIRHA</name>
<feature type="binding site" evidence="11">
    <location>
        <position position="18"/>
    </location>
    <ligand>
        <name>Mg(2+)</name>
        <dbReference type="ChEBI" id="CHEBI:18420"/>
    </ligand>
</feature>
<keyword evidence="8 11" id="KW-0067">ATP-binding</keyword>
<feature type="binding site" evidence="11">
    <location>
        <position position="82"/>
    </location>
    <ligand>
        <name>substrate</name>
    </ligand>
</feature>
<comment type="subunit">
    <text evidence="11">Monomer.</text>
</comment>
<dbReference type="InterPro" id="IPR023000">
    <property type="entry name" value="Shikimate_kinase_CS"/>
</dbReference>
<dbReference type="GeneID" id="71515371"/>
<evidence type="ECO:0000313" key="15">
    <source>
        <dbReference type="Proteomes" id="UP000621631"/>
    </source>
</evidence>
<evidence type="ECO:0000256" key="11">
    <source>
        <dbReference type="HAMAP-Rule" id="MF_00109"/>
    </source>
</evidence>
<dbReference type="RefSeq" id="WP_019377646.1">
    <property type="nucleotide sequence ID" value="NZ_CP017962.1"/>
</dbReference>
<dbReference type="EMBL" id="CP017962">
    <property type="protein sequence ID" value="APC49102.1"/>
    <property type="molecule type" value="Genomic_DNA"/>
</dbReference>
<sequence>MENNTSIILIGFMGSGKTTIGQELANLMNREFIDLDKEIERKYNLKTTEIFEKYGESVFRQEEKRMVIHFVEQKNKVISLGGGAFLQNEVRDACLENGIVIYLEIGWEAWLQRLDELTSDRPLLQGKSIVEIKQLFDSRQEIYERNHIRIKTDHQTVTETAIQIKKETEEIALQ</sequence>
<dbReference type="Pfam" id="PF01202">
    <property type="entry name" value="SKI"/>
    <property type="match status" value="1"/>
</dbReference>
<evidence type="ECO:0000256" key="5">
    <source>
        <dbReference type="ARBA" id="ARBA00022679"/>
    </source>
</evidence>
<evidence type="ECO:0000313" key="14">
    <source>
        <dbReference type="Proteomes" id="UP000182945"/>
    </source>
</evidence>
<keyword evidence="11" id="KW-0963">Cytoplasm</keyword>
<feature type="binding site" evidence="11">
    <location>
        <begin position="14"/>
        <end position="19"/>
    </location>
    <ligand>
        <name>ATP</name>
        <dbReference type="ChEBI" id="CHEBI:30616"/>
    </ligand>
</feature>
<comment type="function">
    <text evidence="11">Catalyzes the specific phosphorylation of the 3-hydroxyl group of shikimic acid using ATP as a cosubstrate.</text>
</comment>
<dbReference type="InterPro" id="IPR000623">
    <property type="entry name" value="Shikimate_kinase/TSH1"/>
</dbReference>
<dbReference type="GO" id="GO:0004765">
    <property type="term" value="F:shikimate kinase activity"/>
    <property type="evidence" value="ECO:0007669"/>
    <property type="project" value="UniProtKB-UniRule"/>
</dbReference>
<evidence type="ECO:0000313" key="12">
    <source>
        <dbReference type="EMBL" id="APC49102.1"/>
    </source>
</evidence>
<comment type="catalytic activity">
    <reaction evidence="10 11">
        <text>shikimate + ATP = 3-phosphoshikimate + ADP + H(+)</text>
        <dbReference type="Rhea" id="RHEA:13121"/>
        <dbReference type="ChEBI" id="CHEBI:15378"/>
        <dbReference type="ChEBI" id="CHEBI:30616"/>
        <dbReference type="ChEBI" id="CHEBI:36208"/>
        <dbReference type="ChEBI" id="CHEBI:145989"/>
        <dbReference type="ChEBI" id="CHEBI:456216"/>
        <dbReference type="EC" id="2.7.1.71"/>
    </reaction>
</comment>
<reference evidence="13 15" key="2">
    <citation type="submission" date="2020-09" db="EMBL/GenBank/DDBJ databases">
        <title>Draft Genome Sequences of Oil-Oxidizing Bacteria Halomonas titanicae, Marinobacter lutaoensis, and Virgibacillus halodenitrificans Isolated from Highly Saline Environments.</title>
        <authorList>
            <person name="Grouzdev D.S."/>
            <person name="Sokolova D.S."/>
            <person name="Semenova E.M."/>
            <person name="Borzenkov I.A."/>
            <person name="Bidzhieva S.K."/>
            <person name="Poltaraus A.B."/>
            <person name="Nazina T.N."/>
        </authorList>
    </citation>
    <scope>NUCLEOTIDE SEQUENCE [LARGE SCALE GENOMIC DNA]</scope>
    <source>
        <strain evidence="13 15">VKM B-3472D</strain>
    </source>
</reference>
<protein>
    <recommendedName>
        <fullName evidence="3 11">Shikimate kinase</fullName>
        <shortName evidence="11">SK</shortName>
        <ecNumber evidence="3 11">2.7.1.71</ecNumber>
    </recommendedName>
</protein>
<feature type="binding site" evidence="11">
    <location>
        <position position="155"/>
    </location>
    <ligand>
        <name>ATP</name>
        <dbReference type="ChEBI" id="CHEBI:30616"/>
    </ligand>
</feature>
<dbReference type="GO" id="GO:0009073">
    <property type="term" value="P:aromatic amino acid family biosynthetic process"/>
    <property type="evidence" value="ECO:0007669"/>
    <property type="project" value="UniProtKB-KW"/>
</dbReference>
<keyword evidence="15" id="KW-1185">Reference proteome</keyword>
<keyword evidence="5 11" id="KW-0808">Transferase</keyword>
<dbReference type="EMBL" id="JACWEZ010000006">
    <property type="protein sequence ID" value="MBD1223309.1"/>
    <property type="molecule type" value="Genomic_DNA"/>
</dbReference>
<dbReference type="EC" id="2.7.1.71" evidence="3 11"/>
<reference evidence="12 14" key="1">
    <citation type="submission" date="2016-11" db="EMBL/GenBank/DDBJ databases">
        <title>Complete genome sequencing of Virgibacillus halodenitrificans PDB-F2.</title>
        <authorList>
            <person name="Sun Z."/>
            <person name="Zhou Y."/>
            <person name="Li H."/>
        </authorList>
    </citation>
    <scope>NUCLEOTIDE SEQUENCE [LARGE SCALE GENOMIC DNA]</scope>
    <source>
        <strain evidence="12 14">PDB-F2</strain>
    </source>
</reference>
<dbReference type="GO" id="GO:0005829">
    <property type="term" value="C:cytosol"/>
    <property type="evidence" value="ECO:0007669"/>
    <property type="project" value="TreeGrafter"/>
</dbReference>
<evidence type="ECO:0000256" key="7">
    <source>
        <dbReference type="ARBA" id="ARBA00022777"/>
    </source>
</evidence>
<comment type="pathway">
    <text evidence="1 11">Metabolic intermediate biosynthesis; chorismate biosynthesis; chorismate from D-erythrose 4-phosphate and phosphoenolpyruvate: step 5/7.</text>
</comment>
<dbReference type="PANTHER" id="PTHR21087">
    <property type="entry name" value="SHIKIMATE KINASE"/>
    <property type="match status" value="1"/>
</dbReference>
<dbReference type="GO" id="GO:0005524">
    <property type="term" value="F:ATP binding"/>
    <property type="evidence" value="ECO:0007669"/>
    <property type="project" value="UniProtKB-UniRule"/>
</dbReference>
<dbReference type="HAMAP" id="MF_00109">
    <property type="entry name" value="Shikimate_kinase"/>
    <property type="match status" value="1"/>
</dbReference>
<gene>
    <name evidence="11" type="primary">aroK</name>
    <name evidence="12" type="ORF">BME96_13245</name>
    <name evidence="13" type="ORF">IC602_11945</name>
</gene>
<keyword evidence="11" id="KW-0479">Metal-binding</keyword>
<organism evidence="12 14">
    <name type="scientific">Virgibacillus halodenitrificans</name>
    <name type="common">Bacillus halodenitrificans</name>
    <dbReference type="NCBI Taxonomy" id="1482"/>
    <lineage>
        <taxon>Bacteria</taxon>
        <taxon>Bacillati</taxon>
        <taxon>Bacillota</taxon>
        <taxon>Bacilli</taxon>
        <taxon>Bacillales</taxon>
        <taxon>Bacillaceae</taxon>
        <taxon>Virgibacillus</taxon>
    </lineage>
</organism>
<dbReference type="Proteomes" id="UP000182945">
    <property type="component" value="Chromosome"/>
</dbReference>
<dbReference type="PANTHER" id="PTHR21087:SF16">
    <property type="entry name" value="SHIKIMATE KINASE 1, CHLOROPLASTIC"/>
    <property type="match status" value="1"/>
</dbReference>
<evidence type="ECO:0000256" key="10">
    <source>
        <dbReference type="ARBA" id="ARBA00048567"/>
    </source>
</evidence>